<dbReference type="SUPFAM" id="SSF56672">
    <property type="entry name" value="DNA/RNA polymerases"/>
    <property type="match status" value="1"/>
</dbReference>
<proteinExistence type="predicted"/>
<evidence type="ECO:0000313" key="3">
    <source>
        <dbReference type="EMBL" id="KAJ4436984.1"/>
    </source>
</evidence>
<sequence length="391" mass="44804">MRPRIRHRLFYIRLTVGNNLGIRAGDGASRTVELLGSIGLCAWQRSTEVTRLTVAVTDQFKRSNRVHVFYLILAGNNIGKKLKWNRWLGYVDDAVFRSISDPLYVVTRDDPDSYGKQDSMGYFRKDTNVSRLVTSGWSVSPFRSWYSKPDWAGYLEYFRVFPSYDTETTSSLGFSETTHAGCELRGPPRTNPDYTKDTSILKLNDAAADDNVDKNSDDSGNNENDHNDNDDCLDIAKLRDRRTLCKSFISSIVVKSITTLDISDGFRILEKKWEYKGTVHQLLIDLKKAYDSVKREVLYDTLIEFGTPKKLVRLIKTYSRVRIGQFLSDAFPIHYGLKKGDALSPLLFNFTLEYDIRKVQDNRQDLELNGLHQRLVYADDVNIVGRKSTND</sequence>
<evidence type="ECO:0000313" key="4">
    <source>
        <dbReference type="Proteomes" id="UP001148838"/>
    </source>
</evidence>
<evidence type="ECO:0000256" key="1">
    <source>
        <dbReference type="SAM" id="MobiDB-lite"/>
    </source>
</evidence>
<dbReference type="EMBL" id="JAJSOF020000021">
    <property type="protein sequence ID" value="KAJ4436984.1"/>
    <property type="molecule type" value="Genomic_DNA"/>
</dbReference>
<reference evidence="3 4" key="1">
    <citation type="journal article" date="2022" name="Allergy">
        <title>Genome assembly and annotation of Periplaneta americana reveal a comprehensive cockroach allergen profile.</title>
        <authorList>
            <person name="Wang L."/>
            <person name="Xiong Q."/>
            <person name="Saelim N."/>
            <person name="Wang L."/>
            <person name="Nong W."/>
            <person name="Wan A.T."/>
            <person name="Shi M."/>
            <person name="Liu X."/>
            <person name="Cao Q."/>
            <person name="Hui J.H.L."/>
            <person name="Sookrung N."/>
            <person name="Leung T.F."/>
            <person name="Tungtrongchitr A."/>
            <person name="Tsui S.K.W."/>
        </authorList>
    </citation>
    <scope>NUCLEOTIDE SEQUENCE [LARGE SCALE GENOMIC DNA]</scope>
    <source>
        <strain evidence="3">PWHHKU_190912</strain>
    </source>
</reference>
<gene>
    <name evidence="3" type="ORF">ANN_17116</name>
</gene>
<comment type="caution">
    <text evidence="3">The sequence shown here is derived from an EMBL/GenBank/DDBJ whole genome shotgun (WGS) entry which is preliminary data.</text>
</comment>
<feature type="compositionally biased region" description="Basic and acidic residues" evidence="1">
    <location>
        <begin position="211"/>
        <end position="231"/>
    </location>
</feature>
<dbReference type="PANTHER" id="PTHR19446">
    <property type="entry name" value="REVERSE TRANSCRIPTASES"/>
    <property type="match status" value="1"/>
</dbReference>
<accession>A0ABQ8ST31</accession>
<dbReference type="InterPro" id="IPR000477">
    <property type="entry name" value="RT_dom"/>
</dbReference>
<organism evidence="3 4">
    <name type="scientific">Periplaneta americana</name>
    <name type="common">American cockroach</name>
    <name type="synonym">Blatta americana</name>
    <dbReference type="NCBI Taxonomy" id="6978"/>
    <lineage>
        <taxon>Eukaryota</taxon>
        <taxon>Metazoa</taxon>
        <taxon>Ecdysozoa</taxon>
        <taxon>Arthropoda</taxon>
        <taxon>Hexapoda</taxon>
        <taxon>Insecta</taxon>
        <taxon>Pterygota</taxon>
        <taxon>Neoptera</taxon>
        <taxon>Polyneoptera</taxon>
        <taxon>Dictyoptera</taxon>
        <taxon>Blattodea</taxon>
        <taxon>Blattoidea</taxon>
        <taxon>Blattidae</taxon>
        <taxon>Blattinae</taxon>
        <taxon>Periplaneta</taxon>
    </lineage>
</organism>
<feature type="domain" description="Reverse transcriptase" evidence="2">
    <location>
        <begin position="168"/>
        <end position="391"/>
    </location>
</feature>
<dbReference type="Pfam" id="PF00078">
    <property type="entry name" value="RVT_1"/>
    <property type="match status" value="1"/>
</dbReference>
<keyword evidence="4" id="KW-1185">Reference proteome</keyword>
<name>A0ABQ8ST31_PERAM</name>
<evidence type="ECO:0000259" key="2">
    <source>
        <dbReference type="PROSITE" id="PS50878"/>
    </source>
</evidence>
<dbReference type="PROSITE" id="PS50878">
    <property type="entry name" value="RT_POL"/>
    <property type="match status" value="1"/>
</dbReference>
<protein>
    <recommendedName>
        <fullName evidence="2">Reverse transcriptase domain-containing protein</fullName>
    </recommendedName>
</protein>
<dbReference type="Proteomes" id="UP001148838">
    <property type="component" value="Unassembled WGS sequence"/>
</dbReference>
<feature type="region of interest" description="Disordered" evidence="1">
    <location>
        <begin position="209"/>
        <end position="231"/>
    </location>
</feature>
<dbReference type="InterPro" id="IPR043502">
    <property type="entry name" value="DNA/RNA_pol_sf"/>
</dbReference>